<gene>
    <name evidence="2" type="ORF">GL263_17990</name>
</gene>
<protein>
    <recommendedName>
        <fullName evidence="1">DUF7848 domain-containing protein</fullName>
    </recommendedName>
</protein>
<comment type="caution">
    <text evidence="2">The sequence shown here is derived from an EMBL/GenBank/DDBJ whole genome shotgun (WGS) entry which is preliminary data.</text>
</comment>
<proteinExistence type="predicted"/>
<feature type="domain" description="DUF7848" evidence="1">
    <location>
        <begin position="1"/>
        <end position="75"/>
    </location>
</feature>
<accession>A0ABR6EJE7</accession>
<dbReference type="Proteomes" id="UP000766698">
    <property type="component" value="Unassembled WGS sequence"/>
</dbReference>
<keyword evidence="3" id="KW-1185">Reference proteome</keyword>
<sequence length="79" mass="8810">MSSHRIYRYVEHVIDHAPEGGVVYETFCVAGGCAAGSGPQPEQDVVQDWALRHARRTGHHLFRRTVTDHARVTRTGPVC</sequence>
<dbReference type="Pfam" id="PF25232">
    <property type="entry name" value="DUF7848"/>
    <property type="match status" value="1"/>
</dbReference>
<organism evidence="2 3">
    <name type="scientific">Streptomyces durbertensis</name>
    <dbReference type="NCBI Taxonomy" id="2448886"/>
    <lineage>
        <taxon>Bacteria</taxon>
        <taxon>Bacillati</taxon>
        <taxon>Actinomycetota</taxon>
        <taxon>Actinomycetes</taxon>
        <taxon>Kitasatosporales</taxon>
        <taxon>Streptomycetaceae</taxon>
        <taxon>Streptomyces</taxon>
    </lineage>
</organism>
<evidence type="ECO:0000313" key="2">
    <source>
        <dbReference type="EMBL" id="MBB1245440.1"/>
    </source>
</evidence>
<name>A0ABR6EJE7_9ACTN</name>
<dbReference type="InterPro" id="IPR057170">
    <property type="entry name" value="DUF7848"/>
</dbReference>
<reference evidence="3" key="1">
    <citation type="journal article" date="2020" name="Syst. Appl. Microbiol.">
        <title>Streptomyces alkaliterrae sp. nov., isolated from an alkaline soil, and emended descriptions of Streptomyces alkaliphilus, Streptomyces calidiresistens and Streptomyces durbertensis.</title>
        <authorList>
            <person name="Swiecimska M."/>
            <person name="Golinska P."/>
            <person name="Nouioui I."/>
            <person name="Wypij M."/>
            <person name="Rai M."/>
            <person name="Sangal V."/>
            <person name="Goodfellow M."/>
        </authorList>
    </citation>
    <scope>NUCLEOTIDE SEQUENCE [LARGE SCALE GENOMIC DNA]</scope>
    <source>
        <strain evidence="3">DSM 104538</strain>
    </source>
</reference>
<dbReference type="RefSeq" id="WP_182856746.1">
    <property type="nucleotide sequence ID" value="NZ_WMLF01000283.1"/>
</dbReference>
<evidence type="ECO:0000313" key="3">
    <source>
        <dbReference type="Proteomes" id="UP000766698"/>
    </source>
</evidence>
<evidence type="ECO:0000259" key="1">
    <source>
        <dbReference type="Pfam" id="PF25232"/>
    </source>
</evidence>
<dbReference type="EMBL" id="WMLF01000283">
    <property type="protein sequence ID" value="MBB1245440.1"/>
    <property type="molecule type" value="Genomic_DNA"/>
</dbReference>